<dbReference type="OrthoDB" id="48988at2759"/>
<dbReference type="PANTHER" id="PTHR43364:SF4">
    <property type="entry name" value="NAD(P)-LINKED OXIDOREDUCTASE SUPERFAMILY PROTEIN"/>
    <property type="match status" value="1"/>
</dbReference>
<keyword evidence="4" id="KW-1185">Reference proteome</keyword>
<dbReference type="InterPro" id="IPR023210">
    <property type="entry name" value="NADP_OxRdtase_dom"/>
</dbReference>
<dbReference type="Pfam" id="PF00248">
    <property type="entry name" value="Aldo_ket_red"/>
    <property type="match status" value="1"/>
</dbReference>
<evidence type="ECO:0000256" key="1">
    <source>
        <dbReference type="ARBA" id="ARBA00023002"/>
    </source>
</evidence>
<dbReference type="InterPro" id="IPR050523">
    <property type="entry name" value="AKR_Detox_Biosynth"/>
</dbReference>
<organism evidence="3 4">
    <name type="scientific">Zasmidium cellare ATCC 36951</name>
    <dbReference type="NCBI Taxonomy" id="1080233"/>
    <lineage>
        <taxon>Eukaryota</taxon>
        <taxon>Fungi</taxon>
        <taxon>Dikarya</taxon>
        <taxon>Ascomycota</taxon>
        <taxon>Pezizomycotina</taxon>
        <taxon>Dothideomycetes</taxon>
        <taxon>Dothideomycetidae</taxon>
        <taxon>Mycosphaerellales</taxon>
        <taxon>Mycosphaerellaceae</taxon>
        <taxon>Zasmidium</taxon>
    </lineage>
</organism>
<dbReference type="RefSeq" id="XP_033667265.1">
    <property type="nucleotide sequence ID" value="XM_033806844.1"/>
</dbReference>
<dbReference type="SUPFAM" id="SSF51430">
    <property type="entry name" value="NAD(P)-linked oxidoreductase"/>
    <property type="match status" value="1"/>
</dbReference>
<reference evidence="3" key="1">
    <citation type="journal article" date="2020" name="Stud. Mycol.">
        <title>101 Dothideomycetes genomes: a test case for predicting lifestyles and emergence of pathogens.</title>
        <authorList>
            <person name="Haridas S."/>
            <person name="Albert R."/>
            <person name="Binder M."/>
            <person name="Bloem J."/>
            <person name="Labutti K."/>
            <person name="Salamov A."/>
            <person name="Andreopoulos B."/>
            <person name="Baker S."/>
            <person name="Barry K."/>
            <person name="Bills G."/>
            <person name="Bluhm B."/>
            <person name="Cannon C."/>
            <person name="Castanera R."/>
            <person name="Culley D."/>
            <person name="Daum C."/>
            <person name="Ezra D."/>
            <person name="Gonzalez J."/>
            <person name="Henrissat B."/>
            <person name="Kuo A."/>
            <person name="Liang C."/>
            <person name="Lipzen A."/>
            <person name="Lutzoni F."/>
            <person name="Magnuson J."/>
            <person name="Mondo S."/>
            <person name="Nolan M."/>
            <person name="Ohm R."/>
            <person name="Pangilinan J."/>
            <person name="Park H.-J."/>
            <person name="Ramirez L."/>
            <person name="Alfaro M."/>
            <person name="Sun H."/>
            <person name="Tritt A."/>
            <person name="Yoshinaga Y."/>
            <person name="Zwiers L.-H."/>
            <person name="Turgeon B."/>
            <person name="Goodwin S."/>
            <person name="Spatafora J."/>
            <person name="Crous P."/>
            <person name="Grigoriev I."/>
        </authorList>
    </citation>
    <scope>NUCLEOTIDE SEQUENCE</scope>
    <source>
        <strain evidence="3">ATCC 36951</strain>
    </source>
</reference>
<proteinExistence type="predicted"/>
<dbReference type="InterPro" id="IPR036812">
    <property type="entry name" value="NAD(P)_OxRdtase_dom_sf"/>
</dbReference>
<feature type="domain" description="NADP-dependent oxidoreductase" evidence="2">
    <location>
        <begin position="10"/>
        <end position="305"/>
    </location>
</feature>
<gene>
    <name evidence="3" type="ORF">M409DRAFT_23566</name>
</gene>
<evidence type="ECO:0000313" key="3">
    <source>
        <dbReference type="EMBL" id="KAF2166376.1"/>
    </source>
</evidence>
<accession>A0A6A6CLR5</accession>
<dbReference type="Proteomes" id="UP000799537">
    <property type="component" value="Unassembled WGS sequence"/>
</dbReference>
<protein>
    <recommendedName>
        <fullName evidence="2">NADP-dependent oxidoreductase domain-containing protein</fullName>
    </recommendedName>
</protein>
<dbReference type="Gene3D" id="3.20.20.100">
    <property type="entry name" value="NADP-dependent oxidoreductase domain"/>
    <property type="match status" value="1"/>
</dbReference>
<name>A0A6A6CLR5_ZASCE</name>
<dbReference type="EMBL" id="ML993597">
    <property type="protein sequence ID" value="KAF2166376.1"/>
    <property type="molecule type" value="Genomic_DNA"/>
</dbReference>
<dbReference type="AlphaFoldDB" id="A0A6A6CLR5"/>
<sequence length="335" mass="37132">MAPDLSNRPKIILGAGQFGGPRVPDTAAVKAQCTLFHSYNHTTIDTSRAYPLEHLGRSEELLASSGTTAWATIDTKINSLIEKALSKENVRKSIEESLKALGVEQVDVMYLTLRSVDVRFEETVEAMDAAWREGRFRRFGLSNYSPGEVEEIVEFAEKRGFVKPTVYQGQYNPVARLAEKELLPVLRKYGIAFYAYSGKVTKDSINLPEGRFSNSTFAGKFYSASYLRDELLSSAMKVHEAAQKHGLTGHAVAMRWVLHHSALRGELGDAMLFSAAHLSQIEENLKICDQGSLPEELVKVVDDIWAVAEPVAPWAWIDVKAQAAAIKEGLNSMKK</sequence>
<dbReference type="GO" id="GO:0016491">
    <property type="term" value="F:oxidoreductase activity"/>
    <property type="evidence" value="ECO:0007669"/>
    <property type="project" value="UniProtKB-KW"/>
</dbReference>
<dbReference type="GeneID" id="54560116"/>
<evidence type="ECO:0000259" key="2">
    <source>
        <dbReference type="Pfam" id="PF00248"/>
    </source>
</evidence>
<keyword evidence="1" id="KW-0560">Oxidoreductase</keyword>
<evidence type="ECO:0000313" key="4">
    <source>
        <dbReference type="Proteomes" id="UP000799537"/>
    </source>
</evidence>
<dbReference type="CDD" id="cd19075">
    <property type="entry name" value="AKR_AKR7A1-5"/>
    <property type="match status" value="1"/>
</dbReference>
<dbReference type="PANTHER" id="PTHR43364">
    <property type="entry name" value="NADH-SPECIFIC METHYLGLYOXAL REDUCTASE-RELATED"/>
    <property type="match status" value="1"/>
</dbReference>